<dbReference type="InterPro" id="IPR008707">
    <property type="entry name" value="B-propeller_PilY1"/>
</dbReference>
<name>A0A4R2LAL2_9GAMM</name>
<protein>
    <submittedName>
        <fullName evidence="10">Type IV pilus assembly protein PilY1</fullName>
    </submittedName>
</protein>
<keyword evidence="6" id="KW-0281">Fimbrium</keyword>
<dbReference type="EMBL" id="SLWX01000005">
    <property type="protein sequence ID" value="TCO76305.1"/>
    <property type="molecule type" value="Genomic_DNA"/>
</dbReference>
<dbReference type="Proteomes" id="UP000294980">
    <property type="component" value="Unassembled WGS sequence"/>
</dbReference>
<keyword evidence="8" id="KW-0732">Signal</keyword>
<dbReference type="InterPro" id="IPR015943">
    <property type="entry name" value="WD40/YVTN_repeat-like_dom_sf"/>
</dbReference>
<evidence type="ECO:0000256" key="6">
    <source>
        <dbReference type="ARBA" id="ARBA00023263"/>
    </source>
</evidence>
<evidence type="ECO:0000313" key="11">
    <source>
        <dbReference type="Proteomes" id="UP000294980"/>
    </source>
</evidence>
<keyword evidence="11" id="KW-1185">Reference proteome</keyword>
<dbReference type="AlphaFoldDB" id="A0A4R2LAL2"/>
<keyword evidence="5" id="KW-0106">Calcium</keyword>
<comment type="caution">
    <text evidence="10">The sequence shown here is derived from an EMBL/GenBank/DDBJ whole genome shotgun (WGS) entry which is preliminary data.</text>
</comment>
<feature type="region of interest" description="Disordered" evidence="7">
    <location>
        <begin position="1208"/>
        <end position="1230"/>
    </location>
</feature>
<organism evidence="10 11">
    <name type="scientific">Chromatocurvus halotolerans</name>
    <dbReference type="NCBI Taxonomy" id="1132028"/>
    <lineage>
        <taxon>Bacteria</taxon>
        <taxon>Pseudomonadati</taxon>
        <taxon>Pseudomonadota</taxon>
        <taxon>Gammaproteobacteria</taxon>
        <taxon>Cellvibrionales</taxon>
        <taxon>Halieaceae</taxon>
        <taxon>Chromatocurvus</taxon>
    </lineage>
</organism>
<evidence type="ECO:0000256" key="8">
    <source>
        <dbReference type="SAM" id="SignalP"/>
    </source>
</evidence>
<dbReference type="InterPro" id="IPR011047">
    <property type="entry name" value="Quinoprotein_ADH-like_sf"/>
</dbReference>
<dbReference type="RefSeq" id="WP_117315296.1">
    <property type="nucleotide sequence ID" value="NZ_QQSW01000003.1"/>
</dbReference>
<dbReference type="Gene3D" id="2.130.10.10">
    <property type="entry name" value="YVTN repeat-like/Quinoprotein amine dehydrogenase"/>
    <property type="match status" value="1"/>
</dbReference>
<accession>A0A4R2LAL2</accession>
<dbReference type="OrthoDB" id="7156875at2"/>
<evidence type="ECO:0000256" key="4">
    <source>
        <dbReference type="ARBA" id="ARBA00022723"/>
    </source>
</evidence>
<comment type="similarity">
    <text evidence="2">Belongs to the PilY1 family.</text>
</comment>
<sequence length="1230" mass="132732">MTQERCHRTRLAAAIAGLALLTGTAMAQVDIADKPLFVTAGVEPNLITAIDDSGSMDSELLVPTNDGALWWHTGSNFRSFIGLDGNDSVAEATLNYNRVGTANGTWKKNIYLFPNGTGNGNRVYSDGSNDHYAIPPFPQFAFTRSAAYNGMYYDPAVVYEPWPSAGGFTFGDVDPEKAPSDPTQGNSTFNLTVDRSDTGNNWRFRVFQDMVIPEGTRYYDSSWQTATSDQVETAGARSIGVEYFPATYYMPVRGGVSYTVENNLGNPVTGSCGSPNPAHYELFERFPSTFDAEGVDALAYDGVCLEKFEIRGDNTYPSGRSTADELQNFANWFSYARKRHLATRSGIGQSFSTLSGVRTGALTLNSRTLRGMYFMGDPDDRSDFFNYIYNRGGNGGGTPNREAVKFIGDQFHANNSVITQSCQQNFALLFTDGFSNVWTGSGSGNADGDLGPPFADSFSNTMADIAARYYKLKLRGNAFEAGRVPVPTICASNNPPASADCNADLHMVTYGITLGGQGDIFGVTHNSVEDAHINPPQWVEPSQTRNPVQVDDLYHAAVNSRGDMLNARTADELREVLGNALLDIVDRTATSGTSSSTSAAILQADTLLYSVAFRSDDWSGDVIAQSIETSDGSVDALEWSAETLLANRTAENRNLLTWDGGAGITFSAANLSATQRDALNRDAEGVVDDLAEDRVDWMYGKPVTGLRSRLGVGGQRLLGDIVNSTPLYVGKENRGYSLLPAEFSPGGYGAFRTSIQERDELLVVGANDGMLHAFNAKTGEEVFAYLPTEVLEPVPGETFSAVSQLTERNYEHRYTVDGTPAASDVLINGAWRTVVVGTMGVGGRTVFAIDITDPDNISSSNVLWEFTDPDIGYGVTDPEIVAMGDGRFAAVFGNGYNSDSNRAMLFIVDVADGTLIAKVDTGAGSGATPNGLGPVATSDWPENSLVTQFVYAGDLLGNLWRFDVTGTDSSKWDSGALDLFKAVDPDGRPQPITVQPRVSLNPTRAGELIINFGTGSFFRNQDNTLTDPQVQTLYGVRDDGGNKSLGTRDKMLEQTIESQQTALALGEVRIVREISRNLYSETGQAQVGWFLDLEYAGNNEGERVISRVTFPSGSPRERVRFTSMTPSNDPCSAGRVGFIFDLDIATGGATEESVFDINDDQFFNVQDLIDGKMINAISGGRGEELTVIRNQAGSGDFFYDGAGQRIGNTGGAEGRASGDPLGRQSWQQLR</sequence>
<evidence type="ECO:0000259" key="9">
    <source>
        <dbReference type="Pfam" id="PF05567"/>
    </source>
</evidence>
<keyword evidence="4" id="KW-0479">Metal-binding</keyword>
<reference evidence="10 11" key="1">
    <citation type="submission" date="2019-03" db="EMBL/GenBank/DDBJ databases">
        <title>Genomic Encyclopedia of Type Strains, Phase IV (KMG-IV): sequencing the most valuable type-strain genomes for metagenomic binning, comparative biology and taxonomic classification.</title>
        <authorList>
            <person name="Goeker M."/>
        </authorList>
    </citation>
    <scope>NUCLEOTIDE SEQUENCE [LARGE SCALE GENOMIC DNA]</scope>
    <source>
        <strain evidence="10 11">DSM 23344</strain>
    </source>
</reference>
<evidence type="ECO:0000256" key="1">
    <source>
        <dbReference type="ARBA" id="ARBA00004561"/>
    </source>
</evidence>
<evidence type="ECO:0000256" key="5">
    <source>
        <dbReference type="ARBA" id="ARBA00022837"/>
    </source>
</evidence>
<proteinExistence type="inferred from homology"/>
<dbReference type="GO" id="GO:0009289">
    <property type="term" value="C:pilus"/>
    <property type="evidence" value="ECO:0007669"/>
    <property type="project" value="UniProtKB-SubCell"/>
</dbReference>
<dbReference type="SUPFAM" id="SSF50998">
    <property type="entry name" value="Quinoprotein alcohol dehydrogenase-like"/>
    <property type="match status" value="1"/>
</dbReference>
<dbReference type="GO" id="GO:0046872">
    <property type="term" value="F:metal ion binding"/>
    <property type="evidence" value="ECO:0007669"/>
    <property type="project" value="UniProtKB-KW"/>
</dbReference>
<feature type="chain" id="PRO_5020568117" evidence="8">
    <location>
        <begin position="28"/>
        <end position="1230"/>
    </location>
</feature>
<gene>
    <name evidence="10" type="ORF">EV688_105268</name>
</gene>
<evidence type="ECO:0000256" key="3">
    <source>
        <dbReference type="ARBA" id="ARBA00022558"/>
    </source>
</evidence>
<comment type="subcellular location">
    <subcellularLocation>
        <location evidence="1">Fimbrium</location>
    </subcellularLocation>
</comment>
<dbReference type="Pfam" id="PF05567">
    <property type="entry name" value="T4P_PilY1"/>
    <property type="match status" value="1"/>
</dbReference>
<evidence type="ECO:0000256" key="7">
    <source>
        <dbReference type="SAM" id="MobiDB-lite"/>
    </source>
</evidence>
<evidence type="ECO:0000313" key="10">
    <source>
        <dbReference type="EMBL" id="TCO76305.1"/>
    </source>
</evidence>
<evidence type="ECO:0000256" key="2">
    <source>
        <dbReference type="ARBA" id="ARBA00008387"/>
    </source>
</evidence>
<feature type="signal peptide" evidence="8">
    <location>
        <begin position="1"/>
        <end position="27"/>
    </location>
</feature>
<feature type="domain" description="PilY1 beta-propeller" evidence="9">
    <location>
        <begin position="718"/>
        <end position="1063"/>
    </location>
</feature>
<keyword evidence="3" id="KW-1029">Fimbrium biogenesis</keyword>